<feature type="compositionally biased region" description="Low complexity" evidence="1">
    <location>
        <begin position="140"/>
        <end position="156"/>
    </location>
</feature>
<feature type="region of interest" description="Disordered" evidence="1">
    <location>
        <begin position="137"/>
        <end position="167"/>
    </location>
</feature>
<evidence type="ECO:0000313" key="4">
    <source>
        <dbReference type="Proteomes" id="UP000507245"/>
    </source>
</evidence>
<dbReference type="PANTHER" id="PTHR34539:SF3">
    <property type="entry name" value="NAC DOMAIN-CONTAINING PROTEIN"/>
    <property type="match status" value="1"/>
</dbReference>
<keyword evidence="2" id="KW-0472">Membrane</keyword>
<keyword evidence="2" id="KW-0812">Transmembrane</keyword>
<gene>
    <name evidence="3" type="ORF">ORAREDHAP_LOCUS6523</name>
</gene>
<feature type="transmembrane region" description="Helical" evidence="2">
    <location>
        <begin position="20"/>
        <end position="47"/>
    </location>
</feature>
<evidence type="ECO:0000313" key="3">
    <source>
        <dbReference type="EMBL" id="CAB4295205.1"/>
    </source>
</evidence>
<protein>
    <submittedName>
        <fullName evidence="3">Uncharacterized protein</fullName>
    </submittedName>
</protein>
<dbReference type="Proteomes" id="UP000507245">
    <property type="component" value="Unassembled WGS sequence"/>
</dbReference>
<accession>A0A6J5W5R8</accession>
<evidence type="ECO:0000256" key="2">
    <source>
        <dbReference type="SAM" id="Phobius"/>
    </source>
</evidence>
<dbReference type="AlphaFoldDB" id="A0A6J5W5R8"/>
<proteinExistence type="predicted"/>
<dbReference type="PANTHER" id="PTHR34539">
    <property type="entry name" value="T6J4.11 PROTEIN"/>
    <property type="match status" value="1"/>
</dbReference>
<dbReference type="OrthoDB" id="1932997at2759"/>
<sequence>MRLSIPYSLSHQSLFFLLATWYFHLSLLFLLSLAIYFCCYTLSWLWLTKHLQSAKGKKTLADDCEDPKRQKSYNHILSLLDEEEEEPSQDLSSIITTLQQELSSDSAAEPLTAFPNSDADQEINQSSGSTAATAFEGYASSSSGSSSPSSSNTNSGFMKEGDEQEDDGERVMRHLLEASDDELGIPQREEVSGFDDAEDAGFNGLMMDGFSFGDGLWELEDEAANYYTLVQSELFM</sequence>
<name>A0A6J5W5R8_PRUAR</name>
<reference evidence="4" key="1">
    <citation type="journal article" date="2020" name="Genome Biol.">
        <title>Gamete binning: chromosome-level and haplotype-resolved genome assembly enabled by high-throughput single-cell sequencing of gamete genomes.</title>
        <authorList>
            <person name="Campoy J.A."/>
            <person name="Sun H."/>
            <person name="Goel M."/>
            <person name="Jiao W.-B."/>
            <person name="Folz-Donahue K."/>
            <person name="Wang N."/>
            <person name="Rubio M."/>
            <person name="Liu C."/>
            <person name="Kukat C."/>
            <person name="Ruiz D."/>
            <person name="Huettel B."/>
            <person name="Schneeberger K."/>
        </authorList>
    </citation>
    <scope>NUCLEOTIDE SEQUENCE [LARGE SCALE GENOMIC DNA]</scope>
    <source>
        <strain evidence="4">cv. Rojo Pasion</strain>
    </source>
</reference>
<evidence type="ECO:0000256" key="1">
    <source>
        <dbReference type="SAM" id="MobiDB-lite"/>
    </source>
</evidence>
<dbReference type="EMBL" id="CAEKKB010000001">
    <property type="protein sequence ID" value="CAB4295205.1"/>
    <property type="molecule type" value="Genomic_DNA"/>
</dbReference>
<feature type="region of interest" description="Disordered" evidence="1">
    <location>
        <begin position="110"/>
        <end position="129"/>
    </location>
</feature>
<keyword evidence="2" id="KW-1133">Transmembrane helix</keyword>
<keyword evidence="4" id="KW-1185">Reference proteome</keyword>
<organism evidence="3 4">
    <name type="scientific">Prunus armeniaca</name>
    <name type="common">Apricot</name>
    <name type="synonym">Armeniaca vulgaris</name>
    <dbReference type="NCBI Taxonomy" id="36596"/>
    <lineage>
        <taxon>Eukaryota</taxon>
        <taxon>Viridiplantae</taxon>
        <taxon>Streptophyta</taxon>
        <taxon>Embryophyta</taxon>
        <taxon>Tracheophyta</taxon>
        <taxon>Spermatophyta</taxon>
        <taxon>Magnoliopsida</taxon>
        <taxon>eudicotyledons</taxon>
        <taxon>Gunneridae</taxon>
        <taxon>Pentapetalae</taxon>
        <taxon>rosids</taxon>
        <taxon>fabids</taxon>
        <taxon>Rosales</taxon>
        <taxon>Rosaceae</taxon>
        <taxon>Amygdaloideae</taxon>
        <taxon>Amygdaleae</taxon>
        <taxon>Prunus</taxon>
    </lineage>
</organism>